<sequence>MLDYILSIFIGLIRIILLDITLAADNAIAIGLAVNGLPENQKKKAIFWGLGAAAIIRIMFALVVQYLLKIPGLNLIGGFLLLWVCWEIVDGIRNSNHDKHNITPPIHNTLKKSIRSIIIADISMSLDNVLGVAGAAGNNLWLMAGGIFLSVTLMGMAASYIAKLLNRYKWLAWIGALVILSVAIELIYKGGVQLYNLLG</sequence>
<keyword evidence="5 6" id="KW-0472">Membrane</keyword>
<keyword evidence="4 6" id="KW-1133">Transmembrane helix</keyword>
<gene>
    <name evidence="7" type="ORF">DK869_00325</name>
</gene>
<organism evidence="7 8">
    <name type="scientific">Commensalibacter melissae</name>
    <dbReference type="NCBI Taxonomy" id="2070537"/>
    <lineage>
        <taxon>Bacteria</taxon>
        <taxon>Pseudomonadati</taxon>
        <taxon>Pseudomonadota</taxon>
        <taxon>Alphaproteobacteria</taxon>
        <taxon>Acetobacterales</taxon>
        <taxon>Acetobacteraceae</taxon>
    </lineage>
</organism>
<dbReference type="RefSeq" id="WP_110438014.1">
    <property type="nucleotide sequence ID" value="NZ_CP046393.1"/>
</dbReference>
<feature type="transmembrane region" description="Helical" evidence="6">
    <location>
        <begin position="46"/>
        <end position="67"/>
    </location>
</feature>
<evidence type="ECO:0000313" key="8">
    <source>
        <dbReference type="Proteomes" id="UP000247565"/>
    </source>
</evidence>
<keyword evidence="3 6" id="KW-0812">Transmembrane</keyword>
<feature type="transmembrane region" description="Helical" evidence="6">
    <location>
        <begin position="6"/>
        <end position="34"/>
    </location>
</feature>
<dbReference type="InterPro" id="IPR005496">
    <property type="entry name" value="Integral_membrane_TerC"/>
</dbReference>
<protein>
    <recommendedName>
        <fullName evidence="9">Tellurium resistance protein TerC</fullName>
    </recommendedName>
</protein>
<evidence type="ECO:0008006" key="9">
    <source>
        <dbReference type="Google" id="ProtNLM"/>
    </source>
</evidence>
<comment type="subcellular location">
    <subcellularLocation>
        <location evidence="1">Membrane</location>
        <topology evidence="1">Multi-pass membrane protein</topology>
    </subcellularLocation>
</comment>
<dbReference type="PANTHER" id="PTHR30238">
    <property type="entry name" value="MEMBRANE BOUND PREDICTED REDOX MODULATOR"/>
    <property type="match status" value="1"/>
</dbReference>
<dbReference type="Proteomes" id="UP000247565">
    <property type="component" value="Unassembled WGS sequence"/>
</dbReference>
<dbReference type="PANTHER" id="PTHR30238:SF4">
    <property type="entry name" value="SLL1022 PROTEIN"/>
    <property type="match status" value="1"/>
</dbReference>
<accession>A0A318N723</accession>
<comment type="caution">
    <text evidence="7">The sequence shown here is derived from an EMBL/GenBank/DDBJ whole genome shotgun (WGS) entry which is preliminary data.</text>
</comment>
<feature type="transmembrane region" description="Helical" evidence="6">
    <location>
        <begin position="140"/>
        <end position="158"/>
    </location>
</feature>
<feature type="transmembrane region" description="Helical" evidence="6">
    <location>
        <begin position="170"/>
        <end position="188"/>
    </location>
</feature>
<name>A0A318N723_9PROT</name>
<dbReference type="EMBL" id="QGLT01000001">
    <property type="protein sequence ID" value="PXZ01494.1"/>
    <property type="molecule type" value="Genomic_DNA"/>
</dbReference>
<comment type="similarity">
    <text evidence="2">Belongs to the TerC family.</text>
</comment>
<keyword evidence="8" id="KW-1185">Reference proteome</keyword>
<dbReference type="Pfam" id="PF03741">
    <property type="entry name" value="TerC"/>
    <property type="match status" value="1"/>
</dbReference>
<dbReference type="AlphaFoldDB" id="A0A318N723"/>
<dbReference type="InterPro" id="IPR022301">
    <property type="entry name" value="Integral_membrane_YjbE"/>
</dbReference>
<dbReference type="NCBIfam" id="TIGR03717">
    <property type="entry name" value="R_switched_YjbE"/>
    <property type="match status" value="1"/>
</dbReference>
<evidence type="ECO:0000256" key="4">
    <source>
        <dbReference type="ARBA" id="ARBA00022989"/>
    </source>
</evidence>
<evidence type="ECO:0000256" key="5">
    <source>
        <dbReference type="ARBA" id="ARBA00023136"/>
    </source>
</evidence>
<evidence type="ECO:0000256" key="2">
    <source>
        <dbReference type="ARBA" id="ARBA00007511"/>
    </source>
</evidence>
<evidence type="ECO:0000256" key="1">
    <source>
        <dbReference type="ARBA" id="ARBA00004141"/>
    </source>
</evidence>
<dbReference type="OrthoDB" id="9807970at2"/>
<evidence type="ECO:0000313" key="7">
    <source>
        <dbReference type="EMBL" id="PXZ01494.1"/>
    </source>
</evidence>
<dbReference type="GO" id="GO:0016020">
    <property type="term" value="C:membrane"/>
    <property type="evidence" value="ECO:0007669"/>
    <property type="project" value="UniProtKB-SubCell"/>
</dbReference>
<evidence type="ECO:0000256" key="3">
    <source>
        <dbReference type="ARBA" id="ARBA00022692"/>
    </source>
</evidence>
<proteinExistence type="inferred from homology"/>
<evidence type="ECO:0000256" key="6">
    <source>
        <dbReference type="SAM" id="Phobius"/>
    </source>
</evidence>
<reference evidence="7 8" key="1">
    <citation type="submission" date="2018-05" db="EMBL/GenBank/DDBJ databases">
        <title>Reference genomes for bee gut microbiota database.</title>
        <authorList>
            <person name="Ellegaard K.M."/>
        </authorList>
    </citation>
    <scope>NUCLEOTIDE SEQUENCE [LARGE SCALE GENOMIC DNA]</scope>
    <source>
        <strain evidence="7 8">ESL0284</strain>
    </source>
</reference>